<keyword evidence="2" id="KW-1185">Reference proteome</keyword>
<dbReference type="EMBL" id="JAXLQG010000009">
    <property type="protein sequence ID" value="KAK5535820.1"/>
    <property type="molecule type" value="Genomic_DNA"/>
</dbReference>
<evidence type="ECO:0000313" key="1">
    <source>
        <dbReference type="EMBL" id="KAK5535820.1"/>
    </source>
</evidence>
<sequence>MGRCDKITSLDWLTRRRHRQPPPKFKLLDLPSVATSLIWRYVLTAPAPLRVYCPPFPPNMVFNNCDYTTDAHIRLHKEVVEVESQVLHVCRRAYEEGMCSLYAANTFEYGYLNDDMQEIELFDRGHSLLVSEDEWSSRQEPADGLYVILPGNPPKRRYRKQHYFSVLPLKSRNMIRSISIASPRFYFNQFGMFRNLKRVVFTYPRYIYWNWKLSRDSWPDTGSWTFLWDDYTEDEFLENFGRDNIQQTFVERSKSREQDRDIHRLLVRLAEDVPQRFELEIYFLVGNYMLGQDDQEFWFPVRDIIDASRDKDIGWRSEIKPELAFEPQPSVSSDQAPTNTLLSKDPLYEQWETMEEEDCGRVQDAYRSKTGAFAFQPAYLPVQVHVAAPQQGRFTREIETDIIRFNTLEAVKDVFTSSLSHKQSLTSVKKMMRTPSFGSSIVASAGLLSSSTLPTGARPVCSSPAASPLEDSMMERFNHDDGALEDTMTTFDSQDLANSSTDAQLKGYSKDTKSLKGSDSPFQDAELPQELIASPSLTKVTQRSRSHLSKRRSSILMARTSSLLKYSVGARTHNSQEEEPLGQARRMGASSFHINRRQNHLKWSKAVPPALTVDSGATVTFDTIDGSGGQITQNSTADDIAKFKVELADPVFGPIFINGAEPGDALEIEVLDLETADWGWTAIVPRFGLLADEFPDPHLKVWALSKFEDKPYALFGEGIRIPTRPFLGEMGVAPGADGEFSTIPPLETGGNIDCRHLTVGSKLYLPVQTPGALFSCGDGHAAQGDGEVCGSAIETPMRATLRFTVRKNHDWVVSPHYFSPPLASIPGFEDRGCYAALGIDSDLQEATRKAVRGIINYLTGTKSLTRVEAYMLASVAVDLKLAEVVDMPNFAVSASLPLNIFQTP</sequence>
<dbReference type="InterPro" id="IPR004304">
    <property type="entry name" value="FmdA_AmdA"/>
</dbReference>
<comment type="caution">
    <text evidence="1">The sequence shown here is derived from an EMBL/GenBank/DDBJ whole genome shotgun (WGS) entry which is preliminary data.</text>
</comment>
<evidence type="ECO:0000313" key="2">
    <source>
        <dbReference type="Proteomes" id="UP001345827"/>
    </source>
</evidence>
<gene>
    <name evidence="1" type="ORF">LTR25_005722</name>
</gene>
<evidence type="ECO:0008006" key="3">
    <source>
        <dbReference type="Google" id="ProtNLM"/>
    </source>
</evidence>
<dbReference type="PANTHER" id="PTHR31891:SF1">
    <property type="entry name" value="FORMAMIDASE C869.04-RELATED"/>
    <property type="match status" value="1"/>
</dbReference>
<dbReference type="Gene3D" id="2.60.120.580">
    <property type="entry name" value="Acetamidase/Formamidase-like domains"/>
    <property type="match status" value="2"/>
</dbReference>
<dbReference type="Gene3D" id="3.10.28.20">
    <property type="entry name" value="Acetamidase/Formamidase-like domains"/>
    <property type="match status" value="1"/>
</dbReference>
<reference evidence="1 2" key="1">
    <citation type="submission" date="2023-06" db="EMBL/GenBank/DDBJ databases">
        <title>Black Yeasts Isolated from many extreme environments.</title>
        <authorList>
            <person name="Coleine C."/>
            <person name="Stajich J.E."/>
            <person name="Selbmann L."/>
        </authorList>
    </citation>
    <scope>NUCLEOTIDE SEQUENCE [LARGE SCALE GENOMIC DNA]</scope>
    <source>
        <strain evidence="1 2">CCFEE 5887</strain>
    </source>
</reference>
<protein>
    <recommendedName>
        <fullName evidence="3">Acetamidase</fullName>
    </recommendedName>
</protein>
<dbReference type="AlphaFoldDB" id="A0AAV9Q6J9"/>
<dbReference type="SUPFAM" id="SSF141130">
    <property type="entry name" value="Acetamidase/Formamidase-like"/>
    <property type="match status" value="1"/>
</dbReference>
<organism evidence="1 2">
    <name type="scientific">Vermiconidia calcicola</name>
    <dbReference type="NCBI Taxonomy" id="1690605"/>
    <lineage>
        <taxon>Eukaryota</taxon>
        <taxon>Fungi</taxon>
        <taxon>Dikarya</taxon>
        <taxon>Ascomycota</taxon>
        <taxon>Pezizomycotina</taxon>
        <taxon>Dothideomycetes</taxon>
        <taxon>Dothideomycetidae</taxon>
        <taxon>Mycosphaerellales</taxon>
        <taxon>Extremaceae</taxon>
        <taxon>Vermiconidia</taxon>
    </lineage>
</organism>
<dbReference type="Pfam" id="PF03069">
    <property type="entry name" value="FmdA_AmdA"/>
    <property type="match status" value="2"/>
</dbReference>
<name>A0AAV9Q6J9_9PEZI</name>
<proteinExistence type="predicted"/>
<accession>A0AAV9Q6J9</accession>
<dbReference type="GO" id="GO:0016811">
    <property type="term" value="F:hydrolase activity, acting on carbon-nitrogen (but not peptide) bonds, in linear amides"/>
    <property type="evidence" value="ECO:0007669"/>
    <property type="project" value="InterPro"/>
</dbReference>
<dbReference type="Proteomes" id="UP001345827">
    <property type="component" value="Unassembled WGS sequence"/>
</dbReference>
<dbReference type="PANTHER" id="PTHR31891">
    <property type="entry name" value="FORMAMIDASE C869.04-RELATED"/>
    <property type="match status" value="1"/>
</dbReference>